<organism evidence="1 2">
    <name type="scientific">Bacillus timonensis</name>
    <dbReference type="NCBI Taxonomy" id="1033734"/>
    <lineage>
        <taxon>Bacteria</taxon>
        <taxon>Bacillati</taxon>
        <taxon>Bacillota</taxon>
        <taxon>Bacilli</taxon>
        <taxon>Bacillales</taxon>
        <taxon>Bacillaceae</taxon>
        <taxon>Bacillus</taxon>
    </lineage>
</organism>
<dbReference type="AlphaFoldDB" id="A0A4S3PLC7"/>
<gene>
    <name evidence="1" type="ORF">E1I69_22330</name>
</gene>
<protein>
    <submittedName>
        <fullName evidence="1">Uncharacterized protein</fullName>
    </submittedName>
</protein>
<evidence type="ECO:0000313" key="1">
    <source>
        <dbReference type="EMBL" id="THE09452.1"/>
    </source>
</evidence>
<reference evidence="1 2" key="1">
    <citation type="journal article" date="2019" name="Indoor Air">
        <title>Impacts of indoor surface finishes on bacterial viability.</title>
        <authorList>
            <person name="Hu J."/>
            <person name="Maamar S.B."/>
            <person name="Glawe A.J."/>
            <person name="Gottel N."/>
            <person name="Gilbert J.A."/>
            <person name="Hartmann E.M."/>
        </authorList>
    </citation>
    <scope>NUCLEOTIDE SEQUENCE [LARGE SCALE GENOMIC DNA]</scope>
    <source>
        <strain evidence="1 2">AF060A6</strain>
    </source>
</reference>
<dbReference type="Proteomes" id="UP000306477">
    <property type="component" value="Unassembled WGS sequence"/>
</dbReference>
<accession>A0A4S3PLC7</accession>
<evidence type="ECO:0000313" key="2">
    <source>
        <dbReference type="Proteomes" id="UP000306477"/>
    </source>
</evidence>
<dbReference type="RefSeq" id="WP_136381740.1">
    <property type="nucleotide sequence ID" value="NZ_SLUB01000078.1"/>
</dbReference>
<sequence length="178" mass="20113">MNQDHERLIESKNIIKALANGVNPLTGEKVSNDSFLNSPGIIRPLFFLSQYLEHLPNTPIKKKKPKAFTITSEEKSCIVLPSGKIGINVFAKAVNEVIDENKSKKVNGKVINRRLKTLGILSEETTENGNTRTITNDQSEGYGIELVTRQFNNREYKQVVFNDIGKQFLLDHLERIMS</sequence>
<keyword evidence="2" id="KW-1185">Reference proteome</keyword>
<dbReference type="EMBL" id="SLUB01000078">
    <property type="protein sequence ID" value="THE09452.1"/>
    <property type="molecule type" value="Genomic_DNA"/>
</dbReference>
<proteinExistence type="predicted"/>
<dbReference type="OrthoDB" id="2847528at2"/>
<name>A0A4S3PLC7_9BACI</name>
<comment type="caution">
    <text evidence="1">The sequence shown here is derived from an EMBL/GenBank/DDBJ whole genome shotgun (WGS) entry which is preliminary data.</text>
</comment>